<dbReference type="InterPro" id="IPR051044">
    <property type="entry name" value="MAG_DAG_Lipase"/>
</dbReference>
<proteinExistence type="predicted"/>
<dbReference type="Proteomes" id="UP000253061">
    <property type="component" value="Unassembled WGS sequence"/>
</dbReference>
<dbReference type="RefSeq" id="WP_062957866.1">
    <property type="nucleotide sequence ID" value="NZ_JPWB01000013.1"/>
</dbReference>
<sequence length="306" mass="33735">MTFTTETLETPDGIKLRFGVQTPENAGQHILILQGRGEYIERYQETADELAARGFGCVTFDFRGHGGSSRETDDPVMGYIHDVAHYIADTGHVIEHVEQAHGIECPCVLTHSTGGLVAMAMMLDQPGLWENAVMVAPFFGLGGHDWLSLAAQFVADSMCRYGFDKQYLPGQAKLSPLAEFDPDNILTSDATRYARNVAILKEHPNLVVGGVSAGWLDACFKAQASVSDRIEQMKSGQWLLPPITMVLAGNDQVVSNQITEDLFGGVPSVTITEIPEARHEILQERDLYRDKFWHAFDAHIARCQTA</sequence>
<name>A0A367V3S2_9PROT</name>
<dbReference type="Pfam" id="PF12146">
    <property type="entry name" value="Hydrolase_4"/>
    <property type="match status" value="1"/>
</dbReference>
<gene>
    <name evidence="2" type="ORF">TH6_20100</name>
</gene>
<accession>A0A367V3S2</accession>
<dbReference type="InterPro" id="IPR029058">
    <property type="entry name" value="AB_hydrolase_fold"/>
</dbReference>
<dbReference type="InterPro" id="IPR022742">
    <property type="entry name" value="Hydrolase_4"/>
</dbReference>
<dbReference type="EMBL" id="JPWB01000013">
    <property type="protein sequence ID" value="RCK19032.1"/>
    <property type="molecule type" value="Genomic_DNA"/>
</dbReference>
<reference evidence="2 3" key="1">
    <citation type="submission" date="2014-07" db="EMBL/GenBank/DDBJ databases">
        <title>Draft genome sequence of Thalassospira profundimaris R8-17.</title>
        <authorList>
            <person name="Lai Q."/>
            <person name="Shao Z."/>
        </authorList>
    </citation>
    <scope>NUCLEOTIDE SEQUENCE [LARGE SCALE GENOMIC DNA]</scope>
    <source>
        <strain evidence="2 3">R8-17</strain>
    </source>
</reference>
<dbReference type="Gene3D" id="3.40.50.1820">
    <property type="entry name" value="alpha/beta hydrolase"/>
    <property type="match status" value="1"/>
</dbReference>
<evidence type="ECO:0000259" key="1">
    <source>
        <dbReference type="Pfam" id="PF12146"/>
    </source>
</evidence>
<comment type="caution">
    <text evidence="2">The sequence shown here is derived from an EMBL/GenBank/DDBJ whole genome shotgun (WGS) entry which is preliminary data.</text>
</comment>
<feature type="domain" description="Serine aminopeptidase S33" evidence="1">
    <location>
        <begin position="28"/>
        <end position="286"/>
    </location>
</feature>
<dbReference type="SUPFAM" id="SSF53474">
    <property type="entry name" value="alpha/beta-Hydrolases"/>
    <property type="match status" value="1"/>
</dbReference>
<protein>
    <submittedName>
        <fullName evidence="2">Lysophospholipase</fullName>
    </submittedName>
</protein>
<evidence type="ECO:0000313" key="3">
    <source>
        <dbReference type="Proteomes" id="UP000253061"/>
    </source>
</evidence>
<dbReference type="PANTHER" id="PTHR11614">
    <property type="entry name" value="PHOSPHOLIPASE-RELATED"/>
    <property type="match status" value="1"/>
</dbReference>
<organism evidence="2 3">
    <name type="scientific">Thalassospira profundimaris</name>
    <dbReference type="NCBI Taxonomy" id="502049"/>
    <lineage>
        <taxon>Bacteria</taxon>
        <taxon>Pseudomonadati</taxon>
        <taxon>Pseudomonadota</taxon>
        <taxon>Alphaproteobacteria</taxon>
        <taxon>Rhodospirillales</taxon>
        <taxon>Thalassospiraceae</taxon>
        <taxon>Thalassospira</taxon>
    </lineage>
</organism>
<dbReference type="AlphaFoldDB" id="A0A367V3S2"/>
<evidence type="ECO:0000313" key="2">
    <source>
        <dbReference type="EMBL" id="RCK19032.1"/>
    </source>
</evidence>